<organism evidence="1 2">
    <name type="scientific">Xenorhabdus bovienii (strain SS-2004)</name>
    <name type="common">Xenorhabdus nematophila subsp. bovienii</name>
    <dbReference type="NCBI Taxonomy" id="406818"/>
    <lineage>
        <taxon>Bacteria</taxon>
        <taxon>Pseudomonadati</taxon>
        <taxon>Pseudomonadota</taxon>
        <taxon>Gammaproteobacteria</taxon>
        <taxon>Enterobacterales</taxon>
        <taxon>Morganellaceae</taxon>
        <taxon>Xenorhabdus</taxon>
    </lineage>
</organism>
<evidence type="ECO:0000313" key="2">
    <source>
        <dbReference type="Proteomes" id="UP000002045"/>
    </source>
</evidence>
<evidence type="ECO:0000313" key="1">
    <source>
        <dbReference type="EMBL" id="CBJ82756.1"/>
    </source>
</evidence>
<reference evidence="1" key="1">
    <citation type="journal article" date="2011" name="PLoS ONE">
        <title>The entomopathogenic bacterial endosymbionts xenorhabdus and photorhabdus: convergent lifestyles from divergent genomes.</title>
        <authorList>
            <person name="Chaston J.M."/>
            <person name="Suen G."/>
            <person name="Tucker S.L."/>
            <person name="Andersen A.W."/>
            <person name="Bhasin A."/>
            <person name="Bode E."/>
            <person name="Bode H.B."/>
            <person name="Brachmann A.O."/>
            <person name="Cowles C.E."/>
            <person name="Cowles K.N."/>
            <person name="Darby C."/>
            <person name="de Leon L."/>
            <person name="Drace K."/>
            <person name="Du Z."/>
            <person name="Givaudan A."/>
            <person name="Herbert Tran E.E."/>
            <person name="Jewell K.A."/>
            <person name="Knack J.J."/>
            <person name="Krasomil-Osterfeld K.C."/>
            <person name="Kukor R."/>
            <person name="Lanois A."/>
            <person name="Latreille P."/>
            <person name="Leimgruber N.K."/>
            <person name="Lipke C.M."/>
            <person name="Liu R."/>
            <person name="Lu X."/>
            <person name="Martens E.C."/>
            <person name="Marri P.R."/>
            <person name="Medigue C."/>
            <person name="Menard M.L."/>
            <person name="Miller N.M."/>
            <person name="Morales-Soto N."/>
            <person name="Norton S."/>
            <person name="Ogier J.C."/>
            <person name="Orchard S.S."/>
            <person name="Park D."/>
            <person name="Park Y."/>
            <person name="Qurollo B.A."/>
            <person name="Sugar D.R."/>
            <person name="Richards G.R."/>
            <person name="Rouy Z."/>
            <person name="Slominski B."/>
            <person name="Slominski K."/>
            <person name="Snyder H."/>
            <person name="Tjaden B.C."/>
            <person name="van der Hoeven R."/>
            <person name="Welch R.D."/>
            <person name="Wheeler C."/>
            <person name="Xiang B."/>
            <person name="Barbazuk B."/>
            <person name="Gaudriault S."/>
            <person name="Goodner B."/>
            <person name="Slater S.C."/>
            <person name="Forst S."/>
            <person name="Goldman B.S."/>
            <person name="Goodrich-Blair H."/>
        </authorList>
    </citation>
    <scope>NUCLEOTIDE SEQUENCE [LARGE SCALE GENOMIC DNA]</scope>
    <source>
        <strain evidence="1">SS-2004</strain>
    </source>
</reference>
<dbReference type="EMBL" id="FN667741">
    <property type="protein sequence ID" value="CBJ82756.1"/>
    <property type="molecule type" value="Genomic_DNA"/>
</dbReference>
<gene>
    <name evidence="1" type="ordered locus">XBJ1_3638</name>
</gene>
<protein>
    <submittedName>
        <fullName evidence="1">Uncharacterized protein</fullName>
    </submittedName>
</protein>
<name>D3V527_XENBS</name>
<dbReference type="HOGENOM" id="CLU_3142343_0_0_6"/>
<proteinExistence type="predicted"/>
<sequence>MSRPKTKLRIYSPFEMGMLDIAVAENIYSDLKDISGVTISDFHPLPVMR</sequence>
<accession>D3V527</accession>
<dbReference type="AlphaFoldDB" id="D3V527"/>
<dbReference type="Proteomes" id="UP000002045">
    <property type="component" value="Chromosome"/>
</dbReference>
<dbReference type="STRING" id="406818.XBJ1_3638"/>
<dbReference type="KEGG" id="xbo:XBJ1_3638"/>